<proteinExistence type="predicted"/>
<evidence type="ECO:0000256" key="1">
    <source>
        <dbReference type="SAM" id="MobiDB-lite"/>
    </source>
</evidence>
<keyword evidence="3" id="KW-1185">Reference proteome</keyword>
<sequence length="109" mass="12249">MVRRVELQVIIFKPFVASASINPLPLPASPNPAAPRPRSLKTNKASNEVRRMWGCTDKITWKNSPLGKYSSLHLAGHVIQKVMIDHSNEVTRRRMGLQKLPCKTPLNPD</sequence>
<evidence type="ECO:0000313" key="3">
    <source>
        <dbReference type="Proteomes" id="UP000324222"/>
    </source>
</evidence>
<feature type="region of interest" description="Disordered" evidence="1">
    <location>
        <begin position="24"/>
        <end position="47"/>
    </location>
</feature>
<gene>
    <name evidence="2" type="ORF">E2C01_036008</name>
</gene>
<name>A0A5B7FA15_PORTR</name>
<accession>A0A5B7FA15</accession>
<comment type="caution">
    <text evidence="2">The sequence shown here is derived from an EMBL/GenBank/DDBJ whole genome shotgun (WGS) entry which is preliminary data.</text>
</comment>
<dbReference type="EMBL" id="VSRR010005416">
    <property type="protein sequence ID" value="MPC42387.1"/>
    <property type="molecule type" value="Genomic_DNA"/>
</dbReference>
<feature type="compositionally biased region" description="Pro residues" evidence="1">
    <location>
        <begin position="24"/>
        <end position="35"/>
    </location>
</feature>
<dbReference type="AlphaFoldDB" id="A0A5B7FA15"/>
<dbReference type="Proteomes" id="UP000324222">
    <property type="component" value="Unassembled WGS sequence"/>
</dbReference>
<evidence type="ECO:0000313" key="2">
    <source>
        <dbReference type="EMBL" id="MPC42387.1"/>
    </source>
</evidence>
<protein>
    <submittedName>
        <fullName evidence="2">Uncharacterized protein</fullName>
    </submittedName>
</protein>
<reference evidence="2 3" key="1">
    <citation type="submission" date="2019-05" db="EMBL/GenBank/DDBJ databases">
        <title>Another draft genome of Portunus trituberculatus and its Hox gene families provides insights of decapod evolution.</title>
        <authorList>
            <person name="Jeong J.-H."/>
            <person name="Song I."/>
            <person name="Kim S."/>
            <person name="Choi T."/>
            <person name="Kim D."/>
            <person name="Ryu S."/>
            <person name="Kim W."/>
        </authorList>
    </citation>
    <scope>NUCLEOTIDE SEQUENCE [LARGE SCALE GENOMIC DNA]</scope>
    <source>
        <tissue evidence="2">Muscle</tissue>
    </source>
</reference>
<organism evidence="2 3">
    <name type="scientific">Portunus trituberculatus</name>
    <name type="common">Swimming crab</name>
    <name type="synonym">Neptunus trituberculatus</name>
    <dbReference type="NCBI Taxonomy" id="210409"/>
    <lineage>
        <taxon>Eukaryota</taxon>
        <taxon>Metazoa</taxon>
        <taxon>Ecdysozoa</taxon>
        <taxon>Arthropoda</taxon>
        <taxon>Crustacea</taxon>
        <taxon>Multicrustacea</taxon>
        <taxon>Malacostraca</taxon>
        <taxon>Eumalacostraca</taxon>
        <taxon>Eucarida</taxon>
        <taxon>Decapoda</taxon>
        <taxon>Pleocyemata</taxon>
        <taxon>Brachyura</taxon>
        <taxon>Eubrachyura</taxon>
        <taxon>Portunoidea</taxon>
        <taxon>Portunidae</taxon>
        <taxon>Portuninae</taxon>
        <taxon>Portunus</taxon>
    </lineage>
</organism>